<evidence type="ECO:0000256" key="4">
    <source>
        <dbReference type="ARBA" id="ARBA00023136"/>
    </source>
</evidence>
<dbReference type="PROSITE" id="PS51012">
    <property type="entry name" value="ABC_TM2"/>
    <property type="match status" value="1"/>
</dbReference>
<feature type="transmembrane region" description="Helical" evidence="6">
    <location>
        <begin position="46"/>
        <end position="70"/>
    </location>
</feature>
<dbReference type="AlphaFoldDB" id="A0A1Y5XSP7"/>
<name>A0A1Y5XSP7_KIBAR</name>
<keyword evidence="2 6" id="KW-0812">Transmembrane</keyword>
<keyword evidence="6" id="KW-0813">Transport</keyword>
<keyword evidence="4 6" id="KW-0472">Membrane</keyword>
<dbReference type="GO" id="GO:0046677">
    <property type="term" value="P:response to antibiotic"/>
    <property type="evidence" value="ECO:0007669"/>
    <property type="project" value="UniProtKB-KW"/>
</dbReference>
<organism evidence="8 9">
    <name type="scientific">Kibdelosporangium aridum</name>
    <dbReference type="NCBI Taxonomy" id="2030"/>
    <lineage>
        <taxon>Bacteria</taxon>
        <taxon>Bacillati</taxon>
        <taxon>Actinomycetota</taxon>
        <taxon>Actinomycetes</taxon>
        <taxon>Pseudonocardiales</taxon>
        <taxon>Pseudonocardiaceae</taxon>
        <taxon>Kibdelosporangium</taxon>
    </lineage>
</organism>
<reference evidence="8 9" key="1">
    <citation type="submission" date="2017-04" db="EMBL/GenBank/DDBJ databases">
        <authorList>
            <person name="Afonso C.L."/>
            <person name="Miller P.J."/>
            <person name="Scott M.A."/>
            <person name="Spackman E."/>
            <person name="Goraichik I."/>
            <person name="Dimitrov K.M."/>
            <person name="Suarez D.L."/>
            <person name="Swayne D.E."/>
        </authorList>
    </citation>
    <scope>NUCLEOTIDE SEQUENCE [LARGE SCALE GENOMIC DNA]</scope>
    <source>
        <strain evidence="8 9">DSM 43828</strain>
    </source>
</reference>
<evidence type="ECO:0000313" key="9">
    <source>
        <dbReference type="Proteomes" id="UP000192674"/>
    </source>
</evidence>
<dbReference type="PIRSF" id="PIRSF006648">
    <property type="entry name" value="DrrB"/>
    <property type="match status" value="1"/>
</dbReference>
<feature type="transmembrane region" description="Helical" evidence="6">
    <location>
        <begin position="123"/>
        <end position="148"/>
    </location>
</feature>
<comment type="similarity">
    <text evidence="6">Belongs to the ABC-2 integral membrane protein family.</text>
</comment>
<protein>
    <recommendedName>
        <fullName evidence="6">Transport permease protein</fullName>
    </recommendedName>
</protein>
<dbReference type="InterPro" id="IPR000412">
    <property type="entry name" value="ABC_2_transport"/>
</dbReference>
<feature type="transmembrane region" description="Helical" evidence="6">
    <location>
        <begin position="155"/>
        <end position="176"/>
    </location>
</feature>
<evidence type="ECO:0000256" key="1">
    <source>
        <dbReference type="ARBA" id="ARBA00004141"/>
    </source>
</evidence>
<feature type="transmembrane region" description="Helical" evidence="6">
    <location>
        <begin position="20"/>
        <end position="40"/>
    </location>
</feature>
<sequence>MRDTWLIFLRSMRPSFRNPVVITFGVAQPLLWLVLFGPLLKGSASWQWFVPGLIIQMGLFNTAYVGFNLIPEIRSGALERLRVTPVSRTALLLGRVVNDVLLLVIQCSILLALSTIFGFRASIGHVLAGLVFAVLMGVSISSVSYTLALKLKHEYTFAPVLSSTVMPVMLLSGVLLPMDQGPDWLYTLSRINPFSHIADGIRAVIAGNFGSSSVLIGGIAAIVLVVVALAWGTHSFRRANA</sequence>
<keyword evidence="5" id="KW-0046">Antibiotic resistance</keyword>
<keyword evidence="9" id="KW-1185">Reference proteome</keyword>
<dbReference type="InterPro" id="IPR051784">
    <property type="entry name" value="Nod_factor_ABC_transporter"/>
</dbReference>
<gene>
    <name evidence="8" type="ORF">SAMN05661093_05151</name>
</gene>
<keyword evidence="3 6" id="KW-1133">Transmembrane helix</keyword>
<dbReference type="Proteomes" id="UP000192674">
    <property type="component" value="Unassembled WGS sequence"/>
</dbReference>
<comment type="subcellular location">
    <subcellularLocation>
        <location evidence="6">Cell membrane</location>
        <topology evidence="6">Multi-pass membrane protein</topology>
    </subcellularLocation>
    <subcellularLocation>
        <location evidence="1">Membrane</location>
        <topology evidence="1">Multi-pass membrane protein</topology>
    </subcellularLocation>
</comment>
<evidence type="ECO:0000313" key="8">
    <source>
        <dbReference type="EMBL" id="SMD14863.1"/>
    </source>
</evidence>
<evidence type="ECO:0000256" key="3">
    <source>
        <dbReference type="ARBA" id="ARBA00022989"/>
    </source>
</evidence>
<dbReference type="PANTHER" id="PTHR43229">
    <property type="entry name" value="NODULATION PROTEIN J"/>
    <property type="match status" value="1"/>
</dbReference>
<dbReference type="InterPro" id="IPR013525">
    <property type="entry name" value="ABC2_TM"/>
</dbReference>
<evidence type="ECO:0000256" key="6">
    <source>
        <dbReference type="RuleBase" id="RU361157"/>
    </source>
</evidence>
<feature type="transmembrane region" description="Helical" evidence="6">
    <location>
        <begin position="91"/>
        <end position="117"/>
    </location>
</feature>
<feature type="transmembrane region" description="Helical" evidence="6">
    <location>
        <begin position="214"/>
        <end position="232"/>
    </location>
</feature>
<dbReference type="InterPro" id="IPR047817">
    <property type="entry name" value="ABC2_TM_bact-type"/>
</dbReference>
<evidence type="ECO:0000256" key="2">
    <source>
        <dbReference type="ARBA" id="ARBA00022692"/>
    </source>
</evidence>
<feature type="domain" description="ABC transmembrane type-2" evidence="7">
    <location>
        <begin position="10"/>
        <end position="239"/>
    </location>
</feature>
<dbReference type="PANTHER" id="PTHR43229:SF2">
    <property type="entry name" value="NODULATION PROTEIN J"/>
    <property type="match status" value="1"/>
</dbReference>
<accession>A0A1Y5XSP7</accession>
<proteinExistence type="inferred from homology"/>
<dbReference type="EMBL" id="FWXV01000004">
    <property type="protein sequence ID" value="SMD14863.1"/>
    <property type="molecule type" value="Genomic_DNA"/>
</dbReference>
<dbReference type="RefSeq" id="WP_084429573.1">
    <property type="nucleotide sequence ID" value="NZ_FWXV01000004.1"/>
</dbReference>
<evidence type="ECO:0000259" key="7">
    <source>
        <dbReference type="PROSITE" id="PS51012"/>
    </source>
</evidence>
<evidence type="ECO:0000256" key="5">
    <source>
        <dbReference type="ARBA" id="ARBA00023251"/>
    </source>
</evidence>
<dbReference type="OrthoDB" id="9255971at2"/>
<dbReference type="GO" id="GO:0140359">
    <property type="term" value="F:ABC-type transporter activity"/>
    <property type="evidence" value="ECO:0007669"/>
    <property type="project" value="InterPro"/>
</dbReference>
<keyword evidence="6" id="KW-1003">Cell membrane</keyword>
<dbReference type="GO" id="GO:0043190">
    <property type="term" value="C:ATP-binding cassette (ABC) transporter complex"/>
    <property type="evidence" value="ECO:0007669"/>
    <property type="project" value="InterPro"/>
</dbReference>
<dbReference type="Pfam" id="PF01061">
    <property type="entry name" value="ABC2_membrane"/>
    <property type="match status" value="1"/>
</dbReference>